<dbReference type="GO" id="GO:0005829">
    <property type="term" value="C:cytosol"/>
    <property type="evidence" value="ECO:0007669"/>
    <property type="project" value="TreeGrafter"/>
</dbReference>
<evidence type="ECO:0000256" key="4">
    <source>
        <dbReference type="ARBA" id="ARBA00022737"/>
    </source>
</evidence>
<comment type="function">
    <text evidence="6">Required for the Mettl1-dependent formation of N(7)-methylguanine at position 46 (m7G46) in tRNA. In the Mettl1-wuho methyltransferase complex, it is required to stabilize and induce conformational changes of the catalytic subunit. Required for binding of nanos mRNA and repression of translation by the mei-P26-bgcn-bam-sxl complex. May cooperate with mei-P26 and nanos to derepress the BMP signaling pathway. May cooperate with mei-P26 to suppress expression of a subset of microRNAs. May cooperate with mei-P26 to regulate bam expression levels in germline cells during gametogenesis. Required to promote mitosis to meiosis transition during gametogenesis. May regulate germline cell division in part by regulating ribosome biogenesis.</text>
</comment>
<evidence type="ECO:0000256" key="6">
    <source>
        <dbReference type="ARBA" id="ARBA00093337"/>
    </source>
</evidence>
<dbReference type="InterPro" id="IPR028884">
    <property type="entry name" value="Trm82"/>
</dbReference>
<dbReference type="PROSITE" id="PS50082">
    <property type="entry name" value="WD_REPEATS_2"/>
    <property type="match status" value="1"/>
</dbReference>
<evidence type="ECO:0000256" key="7">
    <source>
        <dbReference type="ARBA" id="ARBA00093542"/>
    </source>
</evidence>
<evidence type="ECO:0000256" key="3">
    <source>
        <dbReference type="ARBA" id="ARBA00022694"/>
    </source>
</evidence>
<gene>
    <name evidence="11" type="primary">Acey_s0266.g695</name>
    <name evidence="11" type="synonym">Acey-Y102E9.2</name>
    <name evidence="11" type="ORF">Y032_0266g695</name>
</gene>
<comment type="pathway">
    <text evidence="8">tRNA modification; N(7)-methylguanine-tRNA biosynthesis.</text>
</comment>
<evidence type="ECO:0000313" key="12">
    <source>
        <dbReference type="Proteomes" id="UP000024635"/>
    </source>
</evidence>
<dbReference type="SUPFAM" id="SSF50978">
    <property type="entry name" value="WD40 repeat-like"/>
    <property type="match status" value="1"/>
</dbReference>
<comment type="function">
    <text evidence="8">Required for the formation of N(7)-methylguanine at position 46 (m7G46) in tRNA. In the complex, it is required to stabilize and induce conformational changes of the catalytic subunit.</text>
</comment>
<dbReference type="Proteomes" id="UP000024635">
    <property type="component" value="Unassembled WGS sequence"/>
</dbReference>
<dbReference type="PANTHER" id="PTHR16288:SF0">
    <property type="entry name" value="TRNA (GUANINE-N(7)-)-METHYLTRANSFERASE NON-CATALYTIC SUBUNIT WDR4"/>
    <property type="match status" value="1"/>
</dbReference>
<dbReference type="GO" id="GO:0043527">
    <property type="term" value="C:tRNA methyltransferase complex"/>
    <property type="evidence" value="ECO:0007669"/>
    <property type="project" value="TreeGrafter"/>
</dbReference>
<protein>
    <recommendedName>
        <fullName evidence="8">tRNA (guanine-N(7)-)-methyltransferase non-catalytic subunit</fullName>
    </recommendedName>
    <alternativeName>
        <fullName evidence="8">WD repeat-containing protein 4 homolog</fullName>
    </alternativeName>
</protein>
<evidence type="ECO:0000256" key="9">
    <source>
        <dbReference type="PROSITE-ProRule" id="PRU00221"/>
    </source>
</evidence>
<keyword evidence="12" id="KW-1185">Reference proteome</keyword>
<keyword evidence="2 8" id="KW-0853">WD repeat</keyword>
<dbReference type="InterPro" id="IPR036322">
    <property type="entry name" value="WD40_repeat_dom_sf"/>
</dbReference>
<feature type="repeat" description="WD" evidence="9">
    <location>
        <begin position="270"/>
        <end position="309"/>
    </location>
</feature>
<dbReference type="Pfam" id="PF00400">
    <property type="entry name" value="WD40"/>
    <property type="match status" value="2"/>
</dbReference>
<reference evidence="12" key="1">
    <citation type="journal article" date="2015" name="Nat. Genet.">
        <title>The genome and transcriptome of the zoonotic hookworm Ancylostoma ceylanicum identify infection-specific gene families.</title>
        <authorList>
            <person name="Schwarz E.M."/>
            <person name="Hu Y."/>
            <person name="Antoshechkin I."/>
            <person name="Miller M.M."/>
            <person name="Sternberg P.W."/>
            <person name="Aroian R.V."/>
        </authorList>
    </citation>
    <scope>NUCLEOTIDE SEQUENCE</scope>
    <source>
        <strain evidence="12">HY135</strain>
    </source>
</reference>
<comment type="caution">
    <text evidence="11">The sequence shown here is derived from an EMBL/GenBank/DDBJ whole genome shotgun (WGS) entry which is preliminary data.</text>
</comment>
<evidence type="ECO:0000256" key="2">
    <source>
        <dbReference type="ARBA" id="ARBA00022574"/>
    </source>
</evidence>
<dbReference type="InterPro" id="IPR015943">
    <property type="entry name" value="WD40/YVTN_repeat-like_dom_sf"/>
</dbReference>
<evidence type="ECO:0000256" key="10">
    <source>
        <dbReference type="SAM" id="MobiDB-lite"/>
    </source>
</evidence>
<comment type="similarity">
    <text evidence="8">Belongs to the WD repeat TRM82 family.</text>
</comment>
<accession>A0A016SAA1</accession>
<proteinExistence type="inferred from homology"/>
<organism evidence="11 12">
    <name type="scientific">Ancylostoma ceylanicum</name>
    <dbReference type="NCBI Taxonomy" id="53326"/>
    <lineage>
        <taxon>Eukaryota</taxon>
        <taxon>Metazoa</taxon>
        <taxon>Ecdysozoa</taxon>
        <taxon>Nematoda</taxon>
        <taxon>Chromadorea</taxon>
        <taxon>Rhabditida</taxon>
        <taxon>Rhabditina</taxon>
        <taxon>Rhabditomorpha</taxon>
        <taxon>Strongyloidea</taxon>
        <taxon>Ancylostomatidae</taxon>
        <taxon>Ancylostomatinae</taxon>
        <taxon>Ancylostoma</taxon>
    </lineage>
</organism>
<evidence type="ECO:0000256" key="1">
    <source>
        <dbReference type="ARBA" id="ARBA00004123"/>
    </source>
</evidence>
<sequence>MATLHEVDGRLVICASSKVFSARNTEGELSIADSFDVKSASSSVPLPKKNISEENTKDSKNNGTGESSCQVGLLLFIQLSMQKNVFAIDNVRCHFNIFDIRRDWQYHPCMRTEQKVQKIPVVVAFKVGVHSTELLQILCSAVSNCGSMLAVGTSEKTAMIVDARSLQLRRAFRIPKAPTSIVFDKDNSHVVIGDRAGHVCRYTVEASEKSGYVDMNGEDNPCEGEPLSSAISMVLDVAISHDGRFLLAADRDEKIRVSRYPQAFVVQSFCLGHSAYVGSVAVHGDNVFTSGGDSIVYKWDIESGKPVAQSEKLGEDPVRRVSVLPRDDLFNIVAAAGKTLHVLDDKLQLVKSLETPSEIMDITTQDGNIVAVSSAGVFTLDINDGVVKTLTVPSELAEALSTAKDPISNYFKNVTHQNMEDYYKRKAEKIESVKENQGRKRKAKELRRKAAKRAAAEAEVAC</sequence>
<dbReference type="GO" id="GO:0106004">
    <property type="term" value="P:tRNA (guanine-N7)-methylation"/>
    <property type="evidence" value="ECO:0007669"/>
    <property type="project" value="UniProtKB-UniRule"/>
</dbReference>
<dbReference type="GO" id="GO:0005634">
    <property type="term" value="C:nucleus"/>
    <property type="evidence" value="ECO:0007669"/>
    <property type="project" value="UniProtKB-SubCell"/>
</dbReference>
<feature type="compositionally biased region" description="Basic and acidic residues" evidence="10">
    <location>
        <begin position="50"/>
        <end position="60"/>
    </location>
</feature>
<dbReference type="Gene3D" id="2.130.10.10">
    <property type="entry name" value="YVTN repeat-like/Quinoprotein amine dehydrogenase"/>
    <property type="match status" value="2"/>
</dbReference>
<comment type="subunit">
    <text evidence="7">Forms a heterodimer with the catalytic subunit Mettl1. Interacts with mei-P26 and weakly interacts with bgcn; required for the function or formation of the mei-P26-bgcn-bam-sxl complex. Interacts with nanos; may be involved in mei-P26-dependent derepression of the BMP signaling pathway. Interacts with Myc; the interaction may be mediated by mei-P26 and may be involved in the regulation of ribosome biogenesis.</text>
</comment>
<comment type="subcellular location">
    <subcellularLocation>
        <location evidence="1 8">Nucleus</location>
    </subcellularLocation>
</comment>
<feature type="region of interest" description="Disordered" evidence="10">
    <location>
        <begin position="40"/>
        <end position="64"/>
    </location>
</feature>
<dbReference type="EMBL" id="JARK01001602">
    <property type="protein sequence ID" value="EYB87219.1"/>
    <property type="molecule type" value="Genomic_DNA"/>
</dbReference>
<dbReference type="AlphaFoldDB" id="A0A016SAA1"/>
<dbReference type="InterPro" id="IPR001680">
    <property type="entry name" value="WD40_rpt"/>
</dbReference>
<evidence type="ECO:0000256" key="5">
    <source>
        <dbReference type="ARBA" id="ARBA00023242"/>
    </source>
</evidence>
<keyword evidence="4 8" id="KW-0677">Repeat</keyword>
<dbReference type="PANTHER" id="PTHR16288">
    <property type="entry name" value="WD40 REPEAT PROTEIN 4"/>
    <property type="match status" value="1"/>
</dbReference>
<dbReference type="SMART" id="SM00320">
    <property type="entry name" value="WD40"/>
    <property type="match status" value="4"/>
</dbReference>
<dbReference type="UniPathway" id="UPA00989"/>
<keyword evidence="3 8" id="KW-0819">tRNA processing</keyword>
<evidence type="ECO:0000256" key="8">
    <source>
        <dbReference type="HAMAP-Rule" id="MF_03056"/>
    </source>
</evidence>
<evidence type="ECO:0000313" key="11">
    <source>
        <dbReference type="EMBL" id="EYB87219.1"/>
    </source>
</evidence>
<dbReference type="STRING" id="53326.A0A016SAA1"/>
<dbReference type="OrthoDB" id="371245at2759"/>
<dbReference type="HAMAP" id="MF_03056">
    <property type="entry name" value="TRM82"/>
    <property type="match status" value="1"/>
</dbReference>
<keyword evidence="5 8" id="KW-0539">Nucleus</keyword>
<name>A0A016SAA1_9BILA</name>